<accession>A0AAF0AVK5</accession>
<feature type="site" description="Lowers pKa of active site Tyr" evidence="2">
    <location>
        <position position="84"/>
    </location>
</feature>
<evidence type="ECO:0000259" key="3">
    <source>
        <dbReference type="Pfam" id="PF00248"/>
    </source>
</evidence>
<dbReference type="PIRSF" id="PIRSF000097">
    <property type="entry name" value="AKR"/>
    <property type="match status" value="1"/>
</dbReference>
<evidence type="ECO:0000313" key="4">
    <source>
        <dbReference type="EMBL" id="WBW72095.1"/>
    </source>
</evidence>
<dbReference type="GO" id="GO:0016616">
    <property type="term" value="F:oxidoreductase activity, acting on the CH-OH group of donors, NAD or NADP as acceptor"/>
    <property type="evidence" value="ECO:0007669"/>
    <property type="project" value="UniProtKB-ARBA"/>
</dbReference>
<evidence type="ECO:0000256" key="1">
    <source>
        <dbReference type="ARBA" id="ARBA00023002"/>
    </source>
</evidence>
<dbReference type="KEGG" id="som:SOMG_00945"/>
<dbReference type="Gene3D" id="3.20.20.100">
    <property type="entry name" value="NADP-dependent oxidoreductase domain"/>
    <property type="match status" value="1"/>
</dbReference>
<reference evidence="4 5" key="1">
    <citation type="journal article" date="2023" name="G3 (Bethesda)">
        <title>A high-quality reference genome for the fission yeast Schizosaccharomyces osmophilus.</title>
        <authorList>
            <person name="Jia G.S."/>
            <person name="Zhang W.C."/>
            <person name="Liang Y."/>
            <person name="Liu X.H."/>
            <person name="Rhind N."/>
            <person name="Pidoux A."/>
            <person name="Brysch-Herzberg M."/>
            <person name="Du L.L."/>
        </authorList>
    </citation>
    <scope>NUCLEOTIDE SEQUENCE [LARGE SCALE GENOMIC DNA]</scope>
    <source>
        <strain evidence="4 5">CBS 15793</strain>
    </source>
</reference>
<evidence type="ECO:0000256" key="2">
    <source>
        <dbReference type="PIRSR" id="PIRSR000097-3"/>
    </source>
</evidence>
<dbReference type="FunFam" id="3.20.20.100:FF:000002">
    <property type="entry name" value="2,5-diketo-D-gluconic acid reductase A"/>
    <property type="match status" value="1"/>
</dbReference>
<keyword evidence="5" id="KW-1185">Reference proteome</keyword>
<dbReference type="Pfam" id="PF00248">
    <property type="entry name" value="Aldo_ket_red"/>
    <property type="match status" value="1"/>
</dbReference>
<organism evidence="4 5">
    <name type="scientific">Schizosaccharomyces osmophilus</name>
    <dbReference type="NCBI Taxonomy" id="2545709"/>
    <lineage>
        <taxon>Eukaryota</taxon>
        <taxon>Fungi</taxon>
        <taxon>Dikarya</taxon>
        <taxon>Ascomycota</taxon>
        <taxon>Taphrinomycotina</taxon>
        <taxon>Schizosaccharomycetes</taxon>
        <taxon>Schizosaccharomycetales</taxon>
        <taxon>Schizosaccharomycetaceae</taxon>
        <taxon>Schizosaccharomyces</taxon>
    </lineage>
</organism>
<dbReference type="PANTHER" id="PTHR43827">
    <property type="entry name" value="2,5-DIKETO-D-GLUCONIC ACID REDUCTASE"/>
    <property type="match status" value="1"/>
</dbReference>
<dbReference type="Proteomes" id="UP001212411">
    <property type="component" value="Chromosome 1"/>
</dbReference>
<evidence type="ECO:0000313" key="5">
    <source>
        <dbReference type="Proteomes" id="UP001212411"/>
    </source>
</evidence>
<proteinExistence type="predicted"/>
<dbReference type="GeneID" id="80874427"/>
<dbReference type="RefSeq" id="XP_056036338.1">
    <property type="nucleotide sequence ID" value="XM_056179738.1"/>
</dbReference>
<dbReference type="InterPro" id="IPR018170">
    <property type="entry name" value="Aldo/ket_reductase_CS"/>
</dbReference>
<protein>
    <submittedName>
        <fullName evidence="4">Xylose and arabinose reductase</fullName>
    </submittedName>
</protein>
<dbReference type="PROSITE" id="PS00062">
    <property type="entry name" value="ALDOKETO_REDUCTASE_2"/>
    <property type="match status" value="1"/>
</dbReference>
<dbReference type="PANTHER" id="PTHR43827:SF13">
    <property type="entry name" value="ALDO_KETO REDUCTASE FAMILY PROTEIN"/>
    <property type="match status" value="1"/>
</dbReference>
<name>A0AAF0AVK5_9SCHI</name>
<dbReference type="InterPro" id="IPR020471">
    <property type="entry name" value="AKR"/>
</dbReference>
<dbReference type="SUPFAM" id="SSF51430">
    <property type="entry name" value="NAD(P)-linked oxidoreductase"/>
    <property type="match status" value="1"/>
</dbReference>
<feature type="domain" description="NADP-dependent oxidoreductase" evidence="3">
    <location>
        <begin position="24"/>
        <end position="268"/>
    </location>
</feature>
<sequence>MSEINEEPKHIQLPSGLSLPRIGFGVFRIKYADCYDLVTAALDAGYRRIDTSEVFGNEDVCGKAVIDWCERNRAPRTDIILSTKLANCSDYAATRASIRSSLHHLGTYIDIFSIFSPAAGSKARIESWGVMEEFIERGDIRYVGVCNYGTKHLEELYASKPKYFPIVNQIELHPFLARDEIVNWCKGHNILVEAYSPLTNGIRLQDSTLVELANAVGVDVPKLLLRWSLQKGYVPIVQCTNRDQIKHNLDIFSFHIPKEIEDKITSLDEHWHADSSYDPTICE</sequence>
<dbReference type="InterPro" id="IPR036812">
    <property type="entry name" value="NAD(P)_OxRdtase_dom_sf"/>
</dbReference>
<dbReference type="InterPro" id="IPR023210">
    <property type="entry name" value="NADP_OxRdtase_dom"/>
</dbReference>
<keyword evidence="1" id="KW-0560">Oxidoreductase</keyword>
<gene>
    <name evidence="4" type="ORF">SOMG_00945</name>
</gene>
<dbReference type="AlphaFoldDB" id="A0AAF0AVK5"/>
<dbReference type="PRINTS" id="PR00069">
    <property type="entry name" value="ALDKETRDTASE"/>
</dbReference>
<dbReference type="EMBL" id="CP115611">
    <property type="protein sequence ID" value="WBW72095.1"/>
    <property type="molecule type" value="Genomic_DNA"/>
</dbReference>
<dbReference type="CDD" id="cd19071">
    <property type="entry name" value="AKR_AKR1-5-like"/>
    <property type="match status" value="1"/>
</dbReference>